<gene>
    <name evidence="4" type="ORF">ACFO7U_08735</name>
</gene>
<dbReference type="InterPro" id="IPR001307">
    <property type="entry name" value="Thiosulphate_STrfase_CS"/>
</dbReference>
<keyword evidence="5" id="KW-1185">Reference proteome</keyword>
<feature type="domain" description="Rhodanese" evidence="3">
    <location>
        <begin position="29"/>
        <end position="147"/>
    </location>
</feature>
<sequence>MTTDPASATINQVSPLLVTARELIEDVATLPTPVIIDVRWQLGDPHGREHYFSGHIPGAQYLDLSSALAGPRTTREGRHPLPPRDEFQEAMRRIGINDDSRVVIYDDSGNMSAARAWWLLRWAGKENVSLLDGGLKAWIAEGEDLAVGPGNPIEYGDFTFKFDHMRTVNADTAAEWPDRGVLIDVRHRDRYAGRTEPMDSRAGHIPGAINMPTDGFLDERGRFLPAEEIRRMFADAGVTEGKDAVVYCGSGIRACHALAAMEVAGLDVGGLYPGSWSQWSADRSRPIALGENPR</sequence>
<dbReference type="Pfam" id="PF00581">
    <property type="entry name" value="Rhodanese"/>
    <property type="match status" value="2"/>
</dbReference>
<keyword evidence="2" id="KW-0677">Repeat</keyword>
<dbReference type="RefSeq" id="WP_295652327.1">
    <property type="nucleotide sequence ID" value="NZ_BAABCD010000022.1"/>
</dbReference>
<evidence type="ECO:0000256" key="1">
    <source>
        <dbReference type="ARBA" id="ARBA00022679"/>
    </source>
</evidence>
<dbReference type="SMART" id="SM00450">
    <property type="entry name" value="RHOD"/>
    <property type="match status" value="2"/>
</dbReference>
<dbReference type="PROSITE" id="PS50206">
    <property type="entry name" value="RHODANESE_3"/>
    <property type="match status" value="2"/>
</dbReference>
<evidence type="ECO:0000313" key="5">
    <source>
        <dbReference type="Proteomes" id="UP001595836"/>
    </source>
</evidence>
<evidence type="ECO:0000313" key="4">
    <source>
        <dbReference type="EMBL" id="MFC4754866.1"/>
    </source>
</evidence>
<dbReference type="EMBL" id="JBHSHP010000021">
    <property type="protein sequence ID" value="MFC4754866.1"/>
    <property type="molecule type" value="Genomic_DNA"/>
</dbReference>
<evidence type="ECO:0000259" key="3">
    <source>
        <dbReference type="PROSITE" id="PS50206"/>
    </source>
</evidence>
<organism evidence="4 5">
    <name type="scientific">Dietzia aurantiaca</name>
    <dbReference type="NCBI Taxonomy" id="983873"/>
    <lineage>
        <taxon>Bacteria</taxon>
        <taxon>Bacillati</taxon>
        <taxon>Actinomycetota</taxon>
        <taxon>Actinomycetes</taxon>
        <taxon>Mycobacteriales</taxon>
        <taxon>Dietziaceae</taxon>
        <taxon>Dietzia</taxon>
    </lineage>
</organism>
<dbReference type="InterPro" id="IPR001763">
    <property type="entry name" value="Rhodanese-like_dom"/>
</dbReference>
<dbReference type="SUPFAM" id="SSF52821">
    <property type="entry name" value="Rhodanese/Cell cycle control phosphatase"/>
    <property type="match status" value="2"/>
</dbReference>
<dbReference type="Gene3D" id="3.40.250.10">
    <property type="entry name" value="Rhodanese-like domain"/>
    <property type="match status" value="2"/>
</dbReference>
<dbReference type="CDD" id="cd01449">
    <property type="entry name" value="TST_Repeat_2"/>
    <property type="match status" value="1"/>
</dbReference>
<dbReference type="Proteomes" id="UP001595836">
    <property type="component" value="Unassembled WGS sequence"/>
</dbReference>
<dbReference type="PROSITE" id="PS00380">
    <property type="entry name" value="RHODANESE_1"/>
    <property type="match status" value="1"/>
</dbReference>
<accession>A0ABV9PTY5</accession>
<dbReference type="InterPro" id="IPR045078">
    <property type="entry name" value="TST/MPST-like"/>
</dbReference>
<name>A0ABV9PTY5_9ACTN</name>
<dbReference type="CDD" id="cd01448">
    <property type="entry name" value="TST_Repeat_1"/>
    <property type="match status" value="1"/>
</dbReference>
<dbReference type="PANTHER" id="PTHR11364">
    <property type="entry name" value="THIOSULFATE SULFERTANSFERASE"/>
    <property type="match status" value="1"/>
</dbReference>
<dbReference type="EC" id="2.8.1.-" evidence="4"/>
<feature type="domain" description="Rhodanese" evidence="3">
    <location>
        <begin position="181"/>
        <end position="288"/>
    </location>
</feature>
<dbReference type="InterPro" id="IPR036873">
    <property type="entry name" value="Rhodanese-like_dom_sf"/>
</dbReference>
<dbReference type="GO" id="GO:0016740">
    <property type="term" value="F:transferase activity"/>
    <property type="evidence" value="ECO:0007669"/>
    <property type="project" value="UniProtKB-KW"/>
</dbReference>
<protein>
    <submittedName>
        <fullName evidence="4">Sulfurtransferase</fullName>
        <ecNumber evidence="4">2.8.1.-</ecNumber>
    </submittedName>
</protein>
<keyword evidence="1 4" id="KW-0808">Transferase</keyword>
<proteinExistence type="predicted"/>
<evidence type="ECO:0000256" key="2">
    <source>
        <dbReference type="ARBA" id="ARBA00022737"/>
    </source>
</evidence>
<dbReference type="PANTHER" id="PTHR11364:SF27">
    <property type="entry name" value="SULFURTRANSFERASE"/>
    <property type="match status" value="1"/>
</dbReference>
<reference evidence="5" key="1">
    <citation type="journal article" date="2019" name="Int. J. Syst. Evol. Microbiol.">
        <title>The Global Catalogue of Microorganisms (GCM) 10K type strain sequencing project: providing services to taxonomists for standard genome sequencing and annotation.</title>
        <authorList>
            <consortium name="The Broad Institute Genomics Platform"/>
            <consortium name="The Broad Institute Genome Sequencing Center for Infectious Disease"/>
            <person name="Wu L."/>
            <person name="Ma J."/>
        </authorList>
    </citation>
    <scope>NUCLEOTIDE SEQUENCE [LARGE SCALE GENOMIC DNA]</scope>
    <source>
        <strain evidence="5">JCM 11882</strain>
    </source>
</reference>
<comment type="caution">
    <text evidence="4">The sequence shown here is derived from an EMBL/GenBank/DDBJ whole genome shotgun (WGS) entry which is preliminary data.</text>
</comment>